<dbReference type="STRING" id="477641.MODMU_2558"/>
<gene>
    <name evidence="2" type="ordered locus">MODMU_2558</name>
</gene>
<dbReference type="AlphaFoldDB" id="I4EX74"/>
<evidence type="ECO:0000313" key="3">
    <source>
        <dbReference type="Proteomes" id="UP000006461"/>
    </source>
</evidence>
<keyword evidence="3" id="KW-1185">Reference proteome</keyword>
<accession>I4EX74</accession>
<dbReference type="EMBL" id="FO203431">
    <property type="protein sequence ID" value="CCH87987.1"/>
    <property type="molecule type" value="Genomic_DNA"/>
</dbReference>
<dbReference type="Proteomes" id="UP000006461">
    <property type="component" value="Chromosome"/>
</dbReference>
<evidence type="ECO:0000313" key="2">
    <source>
        <dbReference type="EMBL" id="CCH87987.1"/>
    </source>
</evidence>
<proteinExistence type="predicted"/>
<dbReference type="eggNOG" id="COG5635">
    <property type="taxonomic scope" value="Bacteria"/>
</dbReference>
<protein>
    <recommendedName>
        <fullName evidence="4">SEFIR domain-containing protein</fullName>
    </recommendedName>
</protein>
<evidence type="ECO:0000256" key="1">
    <source>
        <dbReference type="SAM" id="MobiDB-lite"/>
    </source>
</evidence>
<name>I4EX74_MODI5</name>
<dbReference type="KEGG" id="mmar:MODMU_2558"/>
<dbReference type="HOGENOM" id="CLU_635870_0_0_11"/>
<evidence type="ECO:0008006" key="4">
    <source>
        <dbReference type="Google" id="ProtNLM"/>
    </source>
</evidence>
<feature type="compositionally biased region" description="Basic and acidic residues" evidence="1">
    <location>
        <begin position="195"/>
        <end position="206"/>
    </location>
</feature>
<sequence length="431" mass="47626">MTEEAAPTALISWAHDSDAGAPLPKGAARREADELWLGTVLDLVTHLRTIGGVDADIDFVHGAEPVDWSRWGPEKVRTSDFVLVAVNKAWIRRFSGTEAPTRGAGATAEADELLGLFETDRDAFDRKVILVLLPGVDAADIPNRLRGRLTRVRVDSFDEDGLDDLLRRIYGKPKFQLPPVRGNTPALPPTHNRVNIRDFLGEDPATREGTSTTDERSSENKPSSRVTTAISDLESRLAVVTSGLRALSPDAANDGPALPIGRQWQYLAAERARIDDELQRRKSSSDEDLHTVRFMWVEGSREIRGYQGDVDSAVLQQGWIEPNAASEFPGPSGKFRLMPPEHWETIDKEDPAPIFLHESYVSRIEKWIQPISNRVEEVRAIAKVRDAVIALVDSRVEADPRVIPVSSTVTTKERSQHRTAVVGRAVVISPA</sequence>
<feature type="region of interest" description="Disordered" evidence="1">
    <location>
        <begin position="177"/>
        <end position="228"/>
    </location>
</feature>
<organism evidence="2 3">
    <name type="scientific">Modestobacter italicus (strain DSM 44449 / CECT 9708 / BC 501)</name>
    <dbReference type="NCBI Taxonomy" id="2732864"/>
    <lineage>
        <taxon>Bacteria</taxon>
        <taxon>Bacillati</taxon>
        <taxon>Actinomycetota</taxon>
        <taxon>Actinomycetes</taxon>
        <taxon>Geodermatophilales</taxon>
        <taxon>Geodermatophilaceae</taxon>
        <taxon>Modestobacter</taxon>
    </lineage>
</organism>
<reference evidence="2 3" key="1">
    <citation type="journal article" date="2012" name="J. Bacteriol.">
        <title>Genome Sequence of Radiation-Resistant Modestobacter marinus Strain BC501, a Representative Actinobacterium That Thrives on Calcareous Stone Surfaces.</title>
        <authorList>
            <person name="Normand P."/>
            <person name="Gury J."/>
            <person name="Pujic P."/>
            <person name="Chouaia B."/>
            <person name="Crotti E."/>
            <person name="Brusetti L."/>
            <person name="Daffonchio D."/>
            <person name="Vacherie B."/>
            <person name="Barbe V."/>
            <person name="Medigue C."/>
            <person name="Calteau A."/>
            <person name="Ghodhbane-Gtari F."/>
            <person name="Essoussi I."/>
            <person name="Nouioui I."/>
            <person name="Abbassi-Ghozzi I."/>
            <person name="Gtari M."/>
        </authorList>
    </citation>
    <scope>NUCLEOTIDE SEQUENCE [LARGE SCALE GENOMIC DNA]</scope>
    <source>
        <strain evidence="3">BC 501</strain>
    </source>
</reference>